<keyword evidence="14" id="KW-1185">Reference proteome</keyword>
<evidence type="ECO:0000313" key="14">
    <source>
        <dbReference type="Proteomes" id="UP000774935"/>
    </source>
</evidence>
<feature type="domain" description="TonB-dependent receptor-like beta-barrel" evidence="11">
    <location>
        <begin position="428"/>
        <end position="918"/>
    </location>
</feature>
<gene>
    <name evidence="13" type="ORF">KYK27_02200</name>
</gene>
<comment type="subcellular location">
    <subcellularLocation>
        <location evidence="1 8">Cell outer membrane</location>
        <topology evidence="1 8">Multi-pass membrane protein</topology>
    </subcellularLocation>
</comment>
<dbReference type="InterPro" id="IPR036942">
    <property type="entry name" value="Beta-barrel_TonB_sf"/>
</dbReference>
<keyword evidence="10" id="KW-0732">Signal</keyword>
<accession>A0ABS6X768</accession>
<dbReference type="PROSITE" id="PS52016">
    <property type="entry name" value="TONB_DEPENDENT_REC_3"/>
    <property type="match status" value="1"/>
</dbReference>
<dbReference type="EMBL" id="JAHWXQ010000001">
    <property type="protein sequence ID" value="MBW3363837.1"/>
    <property type="molecule type" value="Genomic_DNA"/>
</dbReference>
<evidence type="ECO:0000256" key="1">
    <source>
        <dbReference type="ARBA" id="ARBA00004571"/>
    </source>
</evidence>
<evidence type="ECO:0000313" key="13">
    <source>
        <dbReference type="EMBL" id="MBW3363837.1"/>
    </source>
</evidence>
<keyword evidence="5 9" id="KW-0798">TonB box</keyword>
<dbReference type="Gene3D" id="2.170.130.10">
    <property type="entry name" value="TonB-dependent receptor, plug domain"/>
    <property type="match status" value="1"/>
</dbReference>
<dbReference type="Pfam" id="PF13715">
    <property type="entry name" value="CarbopepD_reg_2"/>
    <property type="match status" value="1"/>
</dbReference>
<feature type="signal peptide" evidence="10">
    <location>
        <begin position="1"/>
        <end position="21"/>
    </location>
</feature>
<evidence type="ECO:0000256" key="4">
    <source>
        <dbReference type="ARBA" id="ARBA00022692"/>
    </source>
</evidence>
<evidence type="ECO:0000256" key="8">
    <source>
        <dbReference type="PROSITE-ProRule" id="PRU01360"/>
    </source>
</evidence>
<keyword evidence="7 8" id="KW-0998">Cell outer membrane</keyword>
<dbReference type="InterPro" id="IPR012910">
    <property type="entry name" value="Plug_dom"/>
</dbReference>
<evidence type="ECO:0000256" key="10">
    <source>
        <dbReference type="SAM" id="SignalP"/>
    </source>
</evidence>
<name>A0ABS6X768_9BACT</name>
<dbReference type="InterPro" id="IPR008969">
    <property type="entry name" value="CarboxyPept-like_regulatory"/>
</dbReference>
<evidence type="ECO:0000256" key="6">
    <source>
        <dbReference type="ARBA" id="ARBA00023136"/>
    </source>
</evidence>
<evidence type="ECO:0000256" key="2">
    <source>
        <dbReference type="ARBA" id="ARBA00022448"/>
    </source>
</evidence>
<evidence type="ECO:0000259" key="12">
    <source>
        <dbReference type="Pfam" id="PF07715"/>
    </source>
</evidence>
<dbReference type="InterPro" id="IPR039426">
    <property type="entry name" value="TonB-dep_rcpt-like"/>
</dbReference>
<proteinExistence type="inferred from homology"/>
<reference evidence="13 14" key="1">
    <citation type="submission" date="2021-07" db="EMBL/GenBank/DDBJ databases">
        <authorList>
            <person name="Kim M.K."/>
        </authorList>
    </citation>
    <scope>NUCLEOTIDE SEQUENCE [LARGE SCALE GENOMIC DNA]</scope>
    <source>
        <strain evidence="13 14">HLY7-15</strain>
    </source>
</reference>
<comment type="caution">
    <text evidence="13">The sequence shown here is derived from an EMBL/GenBank/DDBJ whole genome shotgun (WGS) entry which is preliminary data.</text>
</comment>
<dbReference type="InterPro" id="IPR000531">
    <property type="entry name" value="Beta-barrel_TonB"/>
</dbReference>
<evidence type="ECO:0000256" key="7">
    <source>
        <dbReference type="ARBA" id="ARBA00023237"/>
    </source>
</evidence>
<evidence type="ECO:0000256" key="9">
    <source>
        <dbReference type="RuleBase" id="RU003357"/>
    </source>
</evidence>
<dbReference type="InterPro" id="IPR023997">
    <property type="entry name" value="TonB-dep_OMP_SusC/RagA_CS"/>
</dbReference>
<feature type="chain" id="PRO_5047016474" evidence="10">
    <location>
        <begin position="22"/>
        <end position="1066"/>
    </location>
</feature>
<sequence length="1066" mass="116247">MKKLILLSLVMLLTLSQEAFAQGRTVTGKVTDQATGQPLPGVAVIVQGTTVGTSTNVEGAYTINVPAGGTALQFRYIGYETTTREIGNASTIDVALGVNAQQLQEVVVTALGVEREERSLGYSASTVQSEEITRARATSPMNSLQGKVAGVNITTASGQPGASTKVILRGYSSIGGDNNPLYVVDGTPITNGSGNYSAGGVNRTQDFGNRANDINPDDIASITILKGAAATSLYGSRAANGAILITTKRGQAGEKPKIEVTSSATLSRPLFLPQLQNRFGQGWSARFAFEENGSWGPKFDGRQRVWGNVVNNSQQLKPFVAQEDNLKDFFETGQAYLNTVSVSGGSEQSTYYLSYSNATENGIIPTNADQYDRNTVALRGSTKGEKLSASSSLNYVRKDASVVTTGQGGGGTTLFQEIIQIPRDISIVDFEDLDNPFNTNDNYFTLYAQNPYWPLKMNGNDLEENRFFGNITLDYKLNSWLTLSARGGGDVAAGVLKDWIRPYDYTPGSPNATASPSEGFVAEINTLARELNSDIIASTNNDLTENIHLNALAGFNVNERYGKNTTASITNLSIPDFFDLSNTTDPVTATTLTQQRRLIGVYGQTEFSFMDYLFLTLSARNDWSSTLPKNDNSFFYPAANVAWVFSDMFTDLPSALSYGKIRASWGQAGNDAPVYSIDPVFVPGGTGLGFGTINFPIAGINAFELSNQIGNRQLQPEITTEMEVGTNLGFFENRVNVDLAFYNRKTTDQILAVPVDPTSGFTTQIQNFGEVRNRGVELLLSGSPIQAGDFSWDVRYNFTKNDNEVTELKEGLDEVLLTSVFGIRFVAEKGEPLGVFRGIDYQRDSQGRIIVNPATGYPLAGEEVKFGTAQPDFTMGLYNTFNYKDFSLSFGFDYRKGGLFYSYTQRLTQFVGNSTNTLYNDRLPFIVPNSVVTVDADEDGVPDVNGEGDLVTVPNTTPIEADHVVDYWNPSSNPPIERDHLRERDFLKMRELTLGYNLPTTFIERTPFSNANISFVARNVFVWTPDNNNIIDPESTTFGNDLLSEFGEFAGGPTTRSFGLSLKFGF</sequence>
<dbReference type="NCBIfam" id="TIGR04057">
    <property type="entry name" value="SusC_RagA_signa"/>
    <property type="match status" value="1"/>
</dbReference>
<dbReference type="InterPro" id="IPR023996">
    <property type="entry name" value="TonB-dep_OMP_SusC/RagA"/>
</dbReference>
<comment type="similarity">
    <text evidence="8 9">Belongs to the TonB-dependent receptor family.</text>
</comment>
<dbReference type="SUPFAM" id="SSF56935">
    <property type="entry name" value="Porins"/>
    <property type="match status" value="1"/>
</dbReference>
<keyword evidence="2 8" id="KW-0813">Transport</keyword>
<dbReference type="Gene3D" id="2.40.170.20">
    <property type="entry name" value="TonB-dependent receptor, beta-barrel domain"/>
    <property type="match status" value="1"/>
</dbReference>
<keyword evidence="6 8" id="KW-0472">Membrane</keyword>
<dbReference type="Pfam" id="PF07715">
    <property type="entry name" value="Plug"/>
    <property type="match status" value="1"/>
</dbReference>
<dbReference type="Proteomes" id="UP000774935">
    <property type="component" value="Unassembled WGS sequence"/>
</dbReference>
<protein>
    <submittedName>
        <fullName evidence="13">SusC/RagA family TonB-linked outer membrane protein</fullName>
    </submittedName>
</protein>
<keyword evidence="4 8" id="KW-0812">Transmembrane</keyword>
<evidence type="ECO:0000256" key="3">
    <source>
        <dbReference type="ARBA" id="ARBA00022452"/>
    </source>
</evidence>
<dbReference type="Gene3D" id="2.60.40.1120">
    <property type="entry name" value="Carboxypeptidase-like, regulatory domain"/>
    <property type="match status" value="1"/>
</dbReference>
<dbReference type="RefSeq" id="WP_199108423.1">
    <property type="nucleotide sequence ID" value="NZ_JAHWXQ010000001.1"/>
</dbReference>
<evidence type="ECO:0000259" key="11">
    <source>
        <dbReference type="Pfam" id="PF00593"/>
    </source>
</evidence>
<evidence type="ECO:0000256" key="5">
    <source>
        <dbReference type="ARBA" id="ARBA00023077"/>
    </source>
</evidence>
<dbReference type="InterPro" id="IPR037066">
    <property type="entry name" value="Plug_dom_sf"/>
</dbReference>
<dbReference type="SUPFAM" id="SSF49464">
    <property type="entry name" value="Carboxypeptidase regulatory domain-like"/>
    <property type="match status" value="1"/>
</dbReference>
<keyword evidence="3 8" id="KW-1134">Transmembrane beta strand</keyword>
<dbReference type="NCBIfam" id="TIGR04056">
    <property type="entry name" value="OMP_RagA_SusC"/>
    <property type="match status" value="1"/>
</dbReference>
<feature type="domain" description="TonB-dependent receptor plug" evidence="12">
    <location>
        <begin position="118"/>
        <end position="242"/>
    </location>
</feature>
<organism evidence="13 14">
    <name type="scientific">Pontibacter populi</name>
    <dbReference type="NCBI Taxonomy" id="890055"/>
    <lineage>
        <taxon>Bacteria</taxon>
        <taxon>Pseudomonadati</taxon>
        <taxon>Bacteroidota</taxon>
        <taxon>Cytophagia</taxon>
        <taxon>Cytophagales</taxon>
        <taxon>Hymenobacteraceae</taxon>
        <taxon>Pontibacter</taxon>
    </lineage>
</organism>
<dbReference type="Pfam" id="PF00593">
    <property type="entry name" value="TonB_dep_Rec_b-barrel"/>
    <property type="match status" value="1"/>
</dbReference>